<proteinExistence type="predicted"/>
<gene>
    <name evidence="1" type="ORF">S01H4_05932</name>
</gene>
<organism evidence="1">
    <name type="scientific">marine sediment metagenome</name>
    <dbReference type="NCBI Taxonomy" id="412755"/>
    <lineage>
        <taxon>unclassified sequences</taxon>
        <taxon>metagenomes</taxon>
        <taxon>ecological metagenomes</taxon>
    </lineage>
</organism>
<reference evidence="1" key="1">
    <citation type="journal article" date="2014" name="Front. Microbiol.">
        <title>High frequency of phylogenetically diverse reductive dehalogenase-homologous genes in deep subseafloor sedimentary metagenomes.</title>
        <authorList>
            <person name="Kawai M."/>
            <person name="Futagami T."/>
            <person name="Toyoda A."/>
            <person name="Takaki Y."/>
            <person name="Nishi S."/>
            <person name="Hori S."/>
            <person name="Arai W."/>
            <person name="Tsubouchi T."/>
            <person name="Morono Y."/>
            <person name="Uchiyama I."/>
            <person name="Ito T."/>
            <person name="Fujiyama A."/>
            <person name="Inagaki F."/>
            <person name="Takami H."/>
        </authorList>
    </citation>
    <scope>NUCLEOTIDE SEQUENCE</scope>
    <source>
        <strain evidence="1">Expedition CK06-06</strain>
    </source>
</reference>
<name>X1BLW5_9ZZZZ</name>
<comment type="caution">
    <text evidence="1">The sequence shown here is derived from an EMBL/GenBank/DDBJ whole genome shotgun (WGS) entry which is preliminary data.</text>
</comment>
<dbReference type="EMBL" id="BART01001769">
    <property type="protein sequence ID" value="GAG73106.1"/>
    <property type="molecule type" value="Genomic_DNA"/>
</dbReference>
<sequence>TETDPLCADPEECCGDLCSGLFSWSIAIYDADPFDVCCDPDICEVSIGGCSGTDCPILCTTECLDPAESPYWAVITLVDEVLLETTYVAEIILTGGADPGDTCDIIVVEYEFLDEPENCIMLMDTHDYVGICVDGVDVDEECMEEVGD</sequence>
<protein>
    <submittedName>
        <fullName evidence="1">Uncharacterized protein</fullName>
    </submittedName>
</protein>
<evidence type="ECO:0000313" key="1">
    <source>
        <dbReference type="EMBL" id="GAG73106.1"/>
    </source>
</evidence>
<dbReference type="AlphaFoldDB" id="X1BLW5"/>
<accession>X1BLW5</accession>
<feature type="non-terminal residue" evidence="1">
    <location>
        <position position="1"/>
    </location>
</feature>